<reference evidence="2" key="1">
    <citation type="submission" date="2020-10" db="EMBL/GenBank/DDBJ databases">
        <title>Mucilaginibacter mali sp. nov., isolated from rhizosphere soil of apple orchard.</title>
        <authorList>
            <person name="Lee J.-S."/>
            <person name="Kim H.S."/>
            <person name="Kim J.-S."/>
        </authorList>
    </citation>
    <scope>NUCLEOTIDE SEQUENCE</scope>
    <source>
        <strain evidence="2">KCTC 22746</strain>
    </source>
</reference>
<feature type="domain" description="DUF4397" evidence="1">
    <location>
        <begin position="37"/>
        <end position="153"/>
    </location>
</feature>
<protein>
    <submittedName>
        <fullName evidence="2">DUF4397 domain-containing protein</fullName>
    </submittedName>
</protein>
<name>A0A929L0V3_9SPHI</name>
<evidence type="ECO:0000313" key="2">
    <source>
        <dbReference type="EMBL" id="MBE9664180.1"/>
    </source>
</evidence>
<proteinExistence type="predicted"/>
<organism evidence="2 3">
    <name type="scientific">Mucilaginibacter myungsuensis</name>
    <dbReference type="NCBI Taxonomy" id="649104"/>
    <lineage>
        <taxon>Bacteria</taxon>
        <taxon>Pseudomonadati</taxon>
        <taxon>Bacteroidota</taxon>
        <taxon>Sphingobacteriia</taxon>
        <taxon>Sphingobacteriales</taxon>
        <taxon>Sphingobacteriaceae</taxon>
        <taxon>Mucilaginibacter</taxon>
    </lineage>
</organism>
<evidence type="ECO:0000259" key="1">
    <source>
        <dbReference type="Pfam" id="PF14344"/>
    </source>
</evidence>
<dbReference type="Proteomes" id="UP000622475">
    <property type="component" value="Unassembled WGS sequence"/>
</dbReference>
<dbReference type="EMBL" id="JADFFL010000010">
    <property type="protein sequence ID" value="MBE9664180.1"/>
    <property type="molecule type" value="Genomic_DNA"/>
</dbReference>
<sequence length="234" mass="25605">MKEIKKYSFLIFICAMMGGMWGCNRSGDDPPPILPTASLNVINAVTDIRAINFYLNGTRQNNNSAIFLYNASGYLSVTKGEQQYQFKSDTDRTVLADIKLNMPLTDSTTYTLVLTGQQRKNNLTPIFIADNFIVDTNANNARVRFVQASTGVQAYDVFVGDTLSFKNQPFKNSTAFVSVGPGKKTVKVNLAGTNTPVFSGTVILNQNTYYTLYTSGEQGGTGKNALNVAVNISR</sequence>
<comment type="caution">
    <text evidence="2">The sequence shown here is derived from an EMBL/GenBank/DDBJ whole genome shotgun (WGS) entry which is preliminary data.</text>
</comment>
<evidence type="ECO:0000313" key="3">
    <source>
        <dbReference type="Proteomes" id="UP000622475"/>
    </source>
</evidence>
<gene>
    <name evidence="2" type="ORF">IRJ16_20025</name>
</gene>
<dbReference type="AlphaFoldDB" id="A0A929L0V3"/>
<keyword evidence="3" id="KW-1185">Reference proteome</keyword>
<dbReference type="InterPro" id="IPR025510">
    <property type="entry name" value="DUF4397"/>
</dbReference>
<dbReference type="Pfam" id="PF14344">
    <property type="entry name" value="DUF4397"/>
    <property type="match status" value="1"/>
</dbReference>
<dbReference type="RefSeq" id="WP_194113428.1">
    <property type="nucleotide sequence ID" value="NZ_JADFFL010000010.1"/>
</dbReference>
<accession>A0A929L0V3</accession>